<sequence length="72" mass="8142">MTKQITIEKIAQPKCRLPVINIFSQHLPERGILADIAYSDMGRGVLFLVNTETHLWKKNFFFLKAPVAASAL</sequence>
<evidence type="ECO:0000313" key="1">
    <source>
        <dbReference type="EMBL" id="KKR04695.1"/>
    </source>
</evidence>
<organism evidence="1 2">
    <name type="scientific">Candidatus Uhrbacteria bacterium GW2011_GWF2_39_13</name>
    <dbReference type="NCBI Taxonomy" id="1618995"/>
    <lineage>
        <taxon>Bacteria</taxon>
        <taxon>Candidatus Uhriibacteriota</taxon>
    </lineage>
</organism>
<dbReference type="EMBL" id="LBWG01000004">
    <property type="protein sequence ID" value="KKR04695.1"/>
    <property type="molecule type" value="Genomic_DNA"/>
</dbReference>
<gene>
    <name evidence="1" type="ORF">UT30_C0004G0008</name>
</gene>
<name>A0A0G0Q2Q3_9BACT</name>
<dbReference type="AlphaFoldDB" id="A0A0G0Q2Q3"/>
<dbReference type="Proteomes" id="UP000033935">
    <property type="component" value="Unassembled WGS sequence"/>
</dbReference>
<reference evidence="1 2" key="1">
    <citation type="journal article" date="2015" name="Nature">
        <title>rRNA introns, odd ribosomes, and small enigmatic genomes across a large radiation of phyla.</title>
        <authorList>
            <person name="Brown C.T."/>
            <person name="Hug L.A."/>
            <person name="Thomas B.C."/>
            <person name="Sharon I."/>
            <person name="Castelle C.J."/>
            <person name="Singh A."/>
            <person name="Wilkins M.J."/>
            <person name="Williams K.H."/>
            <person name="Banfield J.F."/>
        </authorList>
    </citation>
    <scope>NUCLEOTIDE SEQUENCE [LARGE SCALE GENOMIC DNA]</scope>
</reference>
<accession>A0A0G0Q2Q3</accession>
<comment type="caution">
    <text evidence="1">The sequence shown here is derived from an EMBL/GenBank/DDBJ whole genome shotgun (WGS) entry which is preliminary data.</text>
</comment>
<protein>
    <submittedName>
        <fullName evidence="1">Uncharacterized protein</fullName>
    </submittedName>
</protein>
<evidence type="ECO:0000313" key="2">
    <source>
        <dbReference type="Proteomes" id="UP000033935"/>
    </source>
</evidence>
<proteinExistence type="predicted"/>